<protein>
    <submittedName>
        <fullName evidence="1">Uncharacterized protein</fullName>
    </submittedName>
</protein>
<proteinExistence type="predicted"/>
<dbReference type="AlphaFoldDB" id="A0A8H3GG40"/>
<accession>A0A8H3GG40</accession>
<evidence type="ECO:0000313" key="1">
    <source>
        <dbReference type="EMBL" id="CAE6447628.1"/>
    </source>
</evidence>
<evidence type="ECO:0000313" key="2">
    <source>
        <dbReference type="Proteomes" id="UP000663841"/>
    </source>
</evidence>
<gene>
    <name evidence="1" type="ORF">RDB_LOCUS117319</name>
</gene>
<sequence length="214" mass="24208">MPRLVLTIPKRTVMKTPRKLPTFIYLSGHTETQASATEPLGSQLAYAPADYLDAPSPDQPKLITYETMRQWLLNNSHSESLLFLTEVCYCENFLQLPYVLEINGDEAQWTKTNYYGSFKGNSSDIVSMIDTLQFIYAYIVFEVHFAATSPGEQAMSFGTTGSVFTKAFCYIDPKEDRSLKAIAQQLQENVNKILSDSSQQKSQNFKVNILLEDD</sequence>
<dbReference type="EMBL" id="CAJMWW010000121">
    <property type="protein sequence ID" value="CAE6447628.1"/>
    <property type="molecule type" value="Genomic_DNA"/>
</dbReference>
<comment type="caution">
    <text evidence="1">The sequence shown here is derived from an EMBL/GenBank/DDBJ whole genome shotgun (WGS) entry which is preliminary data.</text>
</comment>
<organism evidence="1 2">
    <name type="scientific">Rhizoctonia solani</name>
    <dbReference type="NCBI Taxonomy" id="456999"/>
    <lineage>
        <taxon>Eukaryota</taxon>
        <taxon>Fungi</taxon>
        <taxon>Dikarya</taxon>
        <taxon>Basidiomycota</taxon>
        <taxon>Agaricomycotina</taxon>
        <taxon>Agaricomycetes</taxon>
        <taxon>Cantharellales</taxon>
        <taxon>Ceratobasidiaceae</taxon>
        <taxon>Rhizoctonia</taxon>
    </lineage>
</organism>
<name>A0A8H3GG40_9AGAM</name>
<dbReference type="Gene3D" id="3.40.50.1460">
    <property type="match status" value="1"/>
</dbReference>
<reference evidence="1" key="1">
    <citation type="submission" date="2021-01" db="EMBL/GenBank/DDBJ databases">
        <authorList>
            <person name="Kaushik A."/>
        </authorList>
    </citation>
    <scope>NUCLEOTIDE SEQUENCE</scope>
    <source>
        <strain evidence="1">AG3-T5</strain>
    </source>
</reference>
<dbReference type="Proteomes" id="UP000663841">
    <property type="component" value="Unassembled WGS sequence"/>
</dbReference>